<sequence>MDRCRTEPRLVPESSTNGCDWMFGNFMHQHVALVKSSSVMTPQNTIDISIQDLEEVRSYLAPQLTALPRRHRRNPAIFAPRGAVRS</sequence>
<comment type="caution">
    <text evidence="1">The sequence shown here is derived from an EMBL/GenBank/DDBJ whole genome shotgun (WGS) entry which is preliminary data.</text>
</comment>
<dbReference type="EMBL" id="BGZK01000851">
    <property type="protein sequence ID" value="GBP62857.1"/>
    <property type="molecule type" value="Genomic_DNA"/>
</dbReference>
<reference evidence="1 2" key="1">
    <citation type="journal article" date="2019" name="Commun. Biol.">
        <title>The bagworm genome reveals a unique fibroin gene that provides high tensile strength.</title>
        <authorList>
            <person name="Kono N."/>
            <person name="Nakamura H."/>
            <person name="Ohtoshi R."/>
            <person name="Tomita M."/>
            <person name="Numata K."/>
            <person name="Arakawa K."/>
        </authorList>
    </citation>
    <scope>NUCLEOTIDE SEQUENCE [LARGE SCALE GENOMIC DNA]</scope>
</reference>
<accession>A0A4C1XKQ2</accession>
<dbReference type="AlphaFoldDB" id="A0A4C1XKQ2"/>
<proteinExistence type="predicted"/>
<evidence type="ECO:0000313" key="1">
    <source>
        <dbReference type="EMBL" id="GBP62857.1"/>
    </source>
</evidence>
<gene>
    <name evidence="1" type="ORF">EVAR_44712_1</name>
</gene>
<evidence type="ECO:0000313" key="2">
    <source>
        <dbReference type="Proteomes" id="UP000299102"/>
    </source>
</evidence>
<keyword evidence="2" id="KW-1185">Reference proteome</keyword>
<protein>
    <submittedName>
        <fullName evidence="1">Uncharacterized protein</fullName>
    </submittedName>
</protein>
<name>A0A4C1XKQ2_EUMVA</name>
<organism evidence="1 2">
    <name type="scientific">Eumeta variegata</name>
    <name type="common">Bagworm moth</name>
    <name type="synonym">Eumeta japonica</name>
    <dbReference type="NCBI Taxonomy" id="151549"/>
    <lineage>
        <taxon>Eukaryota</taxon>
        <taxon>Metazoa</taxon>
        <taxon>Ecdysozoa</taxon>
        <taxon>Arthropoda</taxon>
        <taxon>Hexapoda</taxon>
        <taxon>Insecta</taxon>
        <taxon>Pterygota</taxon>
        <taxon>Neoptera</taxon>
        <taxon>Endopterygota</taxon>
        <taxon>Lepidoptera</taxon>
        <taxon>Glossata</taxon>
        <taxon>Ditrysia</taxon>
        <taxon>Tineoidea</taxon>
        <taxon>Psychidae</taxon>
        <taxon>Oiketicinae</taxon>
        <taxon>Eumeta</taxon>
    </lineage>
</organism>
<dbReference type="Proteomes" id="UP000299102">
    <property type="component" value="Unassembled WGS sequence"/>
</dbReference>